<gene>
    <name evidence="1" type="ORF">E4U57_001125</name>
</gene>
<evidence type="ECO:0000313" key="1">
    <source>
        <dbReference type="EMBL" id="KAG5958744.1"/>
    </source>
</evidence>
<reference evidence="1 2" key="1">
    <citation type="journal article" date="2020" name="bioRxiv">
        <title>Whole genome comparisons of ergot fungi reveals the divergence and evolution of species within the genus Claviceps are the result of varying mechanisms driving genome evolution and host range expansion.</title>
        <authorList>
            <person name="Wyka S.A."/>
            <person name="Mondo S.J."/>
            <person name="Liu M."/>
            <person name="Dettman J."/>
            <person name="Nalam V."/>
            <person name="Broders K.D."/>
        </authorList>
    </citation>
    <scope>NUCLEOTIDE SEQUENCE [LARGE SCALE GENOMIC DNA]</scope>
    <source>
        <strain evidence="1 2">LM583</strain>
    </source>
</reference>
<dbReference type="Proteomes" id="UP000742024">
    <property type="component" value="Unassembled WGS sequence"/>
</dbReference>
<keyword evidence="2" id="KW-1185">Reference proteome</keyword>
<accession>A0ABQ7PB91</accession>
<comment type="caution">
    <text evidence="1">The sequence shown here is derived from an EMBL/GenBank/DDBJ whole genome shotgun (WGS) entry which is preliminary data.</text>
</comment>
<evidence type="ECO:0000313" key="2">
    <source>
        <dbReference type="Proteomes" id="UP000742024"/>
    </source>
</evidence>
<sequence>MPQASSEVLRKLAKELKMIGMVRSRDGSQSTVSEWLCQAELGGPTTRSGSCDTHFDVRLASMTGPVGLLSTRVRGISEM</sequence>
<name>A0ABQ7PB91_9HYPO</name>
<proteinExistence type="predicted"/>
<organism evidence="1 2">
    <name type="scientific">Claviceps arundinis</name>
    <dbReference type="NCBI Taxonomy" id="1623583"/>
    <lineage>
        <taxon>Eukaryota</taxon>
        <taxon>Fungi</taxon>
        <taxon>Dikarya</taxon>
        <taxon>Ascomycota</taxon>
        <taxon>Pezizomycotina</taxon>
        <taxon>Sordariomycetes</taxon>
        <taxon>Hypocreomycetidae</taxon>
        <taxon>Hypocreales</taxon>
        <taxon>Clavicipitaceae</taxon>
        <taxon>Claviceps</taxon>
    </lineage>
</organism>
<dbReference type="EMBL" id="SRPR01000138">
    <property type="protein sequence ID" value="KAG5958744.1"/>
    <property type="molecule type" value="Genomic_DNA"/>
</dbReference>
<protein>
    <submittedName>
        <fullName evidence="1">Uncharacterized protein</fullName>
    </submittedName>
</protein>